<dbReference type="InterPro" id="IPR050166">
    <property type="entry name" value="ABC_transporter_ATP-bind"/>
</dbReference>
<dbReference type="PROSITE" id="PS00211">
    <property type="entry name" value="ABC_TRANSPORTER_1"/>
    <property type="match status" value="1"/>
</dbReference>
<dbReference type="InterPro" id="IPR017871">
    <property type="entry name" value="ABC_transporter-like_CS"/>
</dbReference>
<evidence type="ECO:0000313" key="6">
    <source>
        <dbReference type="Proteomes" id="UP000476055"/>
    </source>
</evidence>
<dbReference type="SMART" id="SM00382">
    <property type="entry name" value="AAA"/>
    <property type="match status" value="1"/>
</dbReference>
<sequence>MPAISIKNINKTYIDQDGNEVQALHDINLDVAEGEFVCIVGPSGCGKSTLLEIVAGLLDATGGEVMLDGQPVRGTSRDIGVVFQDASLFPWRTVRKNVAFGLEIAGVPKEGREERLKRYISMVSLNGFENKYPAQLSGGMRQRAGIARTLAMNPKVILMDEPFSAVDHLTKCTLQEELINIRQAENKTVLFVTHDINEAVFLADRVVLLSPRPSTIQKIYEIPLEQKRGRNDPLLLKIAAEIAKDINSGGQDIPNNYWGNL</sequence>
<dbReference type="InterPro" id="IPR027417">
    <property type="entry name" value="P-loop_NTPase"/>
</dbReference>
<gene>
    <name evidence="5" type="ORF">FYJ59_04965</name>
</gene>
<name>A0A6L5YH75_9FIRM</name>
<evidence type="ECO:0000313" key="5">
    <source>
        <dbReference type="EMBL" id="MST57601.1"/>
    </source>
</evidence>
<comment type="caution">
    <text evidence="5">The sequence shown here is derived from an EMBL/GenBank/DDBJ whole genome shotgun (WGS) entry which is preliminary data.</text>
</comment>
<keyword evidence="1" id="KW-0813">Transport</keyword>
<evidence type="ECO:0000259" key="4">
    <source>
        <dbReference type="PROSITE" id="PS50893"/>
    </source>
</evidence>
<dbReference type="Proteomes" id="UP000476055">
    <property type="component" value="Unassembled WGS sequence"/>
</dbReference>
<dbReference type="PROSITE" id="PS50893">
    <property type="entry name" value="ABC_TRANSPORTER_2"/>
    <property type="match status" value="1"/>
</dbReference>
<dbReference type="GO" id="GO:0016887">
    <property type="term" value="F:ATP hydrolysis activity"/>
    <property type="evidence" value="ECO:0007669"/>
    <property type="project" value="InterPro"/>
</dbReference>
<evidence type="ECO:0000256" key="1">
    <source>
        <dbReference type="ARBA" id="ARBA00022448"/>
    </source>
</evidence>
<keyword evidence="6" id="KW-1185">Reference proteome</keyword>
<dbReference type="Pfam" id="PF00005">
    <property type="entry name" value="ABC_tran"/>
    <property type="match status" value="1"/>
</dbReference>
<reference evidence="5 6" key="1">
    <citation type="submission" date="2019-08" db="EMBL/GenBank/DDBJ databases">
        <title>In-depth cultivation of the pig gut microbiome towards novel bacterial diversity and tailored functional studies.</title>
        <authorList>
            <person name="Wylensek D."/>
            <person name="Hitch T.C.A."/>
            <person name="Clavel T."/>
        </authorList>
    </citation>
    <scope>NUCLEOTIDE SEQUENCE [LARGE SCALE GENOMIC DNA]</scope>
    <source>
        <strain evidence="5 6">WCA3-601-WT-6H</strain>
    </source>
</reference>
<evidence type="ECO:0000256" key="3">
    <source>
        <dbReference type="ARBA" id="ARBA00022840"/>
    </source>
</evidence>
<dbReference type="AlphaFoldDB" id="A0A6L5YH75"/>
<dbReference type="GO" id="GO:0005524">
    <property type="term" value="F:ATP binding"/>
    <property type="evidence" value="ECO:0007669"/>
    <property type="project" value="UniProtKB-KW"/>
</dbReference>
<dbReference type="CDD" id="cd03293">
    <property type="entry name" value="ABC_NrtD_SsuB_transporters"/>
    <property type="match status" value="1"/>
</dbReference>
<evidence type="ECO:0000256" key="2">
    <source>
        <dbReference type="ARBA" id="ARBA00022741"/>
    </source>
</evidence>
<dbReference type="RefSeq" id="WP_154495664.1">
    <property type="nucleotide sequence ID" value="NZ_VUMU01000004.1"/>
</dbReference>
<dbReference type="Gene3D" id="3.40.50.300">
    <property type="entry name" value="P-loop containing nucleotide triphosphate hydrolases"/>
    <property type="match status" value="1"/>
</dbReference>
<protein>
    <submittedName>
        <fullName evidence="5">ABC transporter ATP-binding protein</fullName>
    </submittedName>
</protein>
<dbReference type="InterPro" id="IPR003439">
    <property type="entry name" value="ABC_transporter-like_ATP-bd"/>
</dbReference>
<proteinExistence type="predicted"/>
<keyword evidence="2" id="KW-0547">Nucleotide-binding</keyword>
<dbReference type="PANTHER" id="PTHR42788:SF13">
    <property type="entry name" value="ALIPHATIC SULFONATES IMPORT ATP-BINDING PROTEIN SSUB"/>
    <property type="match status" value="1"/>
</dbReference>
<dbReference type="InterPro" id="IPR003593">
    <property type="entry name" value="AAA+_ATPase"/>
</dbReference>
<organism evidence="5 6">
    <name type="scientific">Waltera intestinalis</name>
    <dbReference type="NCBI Taxonomy" id="2606635"/>
    <lineage>
        <taxon>Bacteria</taxon>
        <taxon>Bacillati</taxon>
        <taxon>Bacillota</taxon>
        <taxon>Clostridia</taxon>
        <taxon>Lachnospirales</taxon>
        <taxon>Lachnospiraceae</taxon>
        <taxon>Waltera</taxon>
    </lineage>
</organism>
<dbReference type="EMBL" id="VUMU01000004">
    <property type="protein sequence ID" value="MST57601.1"/>
    <property type="molecule type" value="Genomic_DNA"/>
</dbReference>
<accession>A0A6L5YH75</accession>
<keyword evidence="3 5" id="KW-0067">ATP-binding</keyword>
<feature type="domain" description="ABC transporter" evidence="4">
    <location>
        <begin position="4"/>
        <end position="236"/>
    </location>
</feature>
<dbReference type="PANTHER" id="PTHR42788">
    <property type="entry name" value="TAURINE IMPORT ATP-BINDING PROTEIN-RELATED"/>
    <property type="match status" value="1"/>
</dbReference>
<dbReference type="SUPFAM" id="SSF52540">
    <property type="entry name" value="P-loop containing nucleoside triphosphate hydrolases"/>
    <property type="match status" value="1"/>
</dbReference>